<feature type="domain" description="Helicase ATP-binding" evidence="14">
    <location>
        <begin position="244"/>
        <end position="439"/>
    </location>
</feature>
<evidence type="ECO:0000256" key="6">
    <source>
        <dbReference type="ARBA" id="ARBA00022840"/>
    </source>
</evidence>
<dbReference type="EC" id="3.6.4.13" evidence="1"/>
<organism evidence="17 18">
    <name type="scientific">Taphrina deformans (strain PYCC 5710 / ATCC 11124 / CBS 356.35 / IMI 108563 / JCM 9778 / NBRC 8474)</name>
    <name type="common">Peach leaf curl fungus</name>
    <name type="synonym">Lalaria deformans</name>
    <dbReference type="NCBI Taxonomy" id="1097556"/>
    <lineage>
        <taxon>Eukaryota</taxon>
        <taxon>Fungi</taxon>
        <taxon>Dikarya</taxon>
        <taxon>Ascomycota</taxon>
        <taxon>Taphrinomycotina</taxon>
        <taxon>Taphrinomycetes</taxon>
        <taxon>Taphrinales</taxon>
        <taxon>Taphrinaceae</taxon>
        <taxon>Taphrina</taxon>
    </lineage>
</organism>
<dbReference type="PROSITE" id="PS51192">
    <property type="entry name" value="HELICASE_ATP_BIND_1"/>
    <property type="match status" value="1"/>
</dbReference>
<dbReference type="InterPro" id="IPR057479">
    <property type="entry name" value="PRP28/DDX23-like_helical"/>
</dbReference>
<evidence type="ECO:0000256" key="9">
    <source>
        <dbReference type="ARBA" id="ARBA00038719"/>
    </source>
</evidence>
<proteinExistence type="inferred from homology"/>
<dbReference type="InterPro" id="IPR014001">
    <property type="entry name" value="Helicase_ATP-bd"/>
</dbReference>
<protein>
    <recommendedName>
        <fullName evidence="1">RNA helicase</fullName>
        <ecNumber evidence="1">3.6.4.13</ecNumber>
    </recommendedName>
</protein>
<evidence type="ECO:0000256" key="11">
    <source>
        <dbReference type="PROSITE-ProRule" id="PRU00552"/>
    </source>
</evidence>
<evidence type="ECO:0000256" key="7">
    <source>
        <dbReference type="ARBA" id="ARBA00023187"/>
    </source>
</evidence>
<dbReference type="InterPro" id="IPR000629">
    <property type="entry name" value="RNA-helicase_DEAD-box_CS"/>
</dbReference>
<dbReference type="STRING" id="1097556.R4XCG3"/>
<dbReference type="CDD" id="cd17945">
    <property type="entry name" value="DEADc_DDX23"/>
    <property type="match status" value="1"/>
</dbReference>
<evidence type="ECO:0000259" key="14">
    <source>
        <dbReference type="PROSITE" id="PS51192"/>
    </source>
</evidence>
<dbReference type="CDD" id="cd18787">
    <property type="entry name" value="SF2_C_DEAD"/>
    <property type="match status" value="1"/>
</dbReference>
<dbReference type="SMART" id="SM00490">
    <property type="entry name" value="HELICc"/>
    <property type="match status" value="1"/>
</dbReference>
<dbReference type="GO" id="GO:0016787">
    <property type="term" value="F:hydrolase activity"/>
    <property type="evidence" value="ECO:0007669"/>
    <property type="project" value="UniProtKB-KW"/>
</dbReference>
<dbReference type="SUPFAM" id="SSF52540">
    <property type="entry name" value="P-loop containing nucleoside triphosphate hydrolases"/>
    <property type="match status" value="1"/>
</dbReference>
<evidence type="ECO:0000256" key="10">
    <source>
        <dbReference type="ARBA" id="ARBA00047984"/>
    </source>
</evidence>
<sequence>MSKNTEVAKIPLDVKDLLTRTEELQKRKPKFLSTAERAEQRAAIALQKRAQTVEIRKDQRSKSEAEKQNKTESFLTNGQGIDFGYPKDERKQKKRRINDVRKFTFDWDGQDDTSDMQNPLNIENHIPQNHKRVGGHDSITSGHASDDKTRGNAPVVKDVSATSFGMPRTHARNIDLQHWTEKSRAQMKERDWRIFKEDYNIQIKGISCANPIRSWSEAEFPPAILSVIESNGYKEPTAIQKATIPIALSSRDMIGIAETGSGKTASFVLPMLVHISNRPPLQNQNRNDGPYALVLAPTRELAQQIELETRKFASVLNMTVVSIVGGHSIEEQAFNLRDGAEIIIATPGRLLDCLERHVLVLSQCRYVVMDEADRMVDLGFEDAVNEVLDSLPLDSLKSSSGPDENTTPSAQRQTVMFSATMPTAVEKLARKYLRHPATVIIGNAGQVVDTVEQRVEIVNGEEKRKRRMAEILNCGEFDRPVIVFVNTKRSCDALAKYLHTIGWTSATLHGGKTQDQREAALKHLRSGEADILVATDLAGRGIDVADVSLVLNFDMSKTVEDYVHRIGRTGRAGKHGVAITFFNEEEEELHKAVQALTKKNLQAD</sequence>
<keyword evidence="2" id="KW-0507">mRNA processing</keyword>
<evidence type="ECO:0000256" key="13">
    <source>
        <dbReference type="SAM" id="MobiDB-lite"/>
    </source>
</evidence>
<evidence type="ECO:0000256" key="8">
    <source>
        <dbReference type="ARBA" id="ARBA00037954"/>
    </source>
</evidence>
<evidence type="ECO:0000256" key="1">
    <source>
        <dbReference type="ARBA" id="ARBA00012552"/>
    </source>
</evidence>
<feature type="compositionally biased region" description="Basic and acidic residues" evidence="13">
    <location>
        <begin position="54"/>
        <end position="70"/>
    </location>
</feature>
<evidence type="ECO:0000259" key="15">
    <source>
        <dbReference type="PROSITE" id="PS51194"/>
    </source>
</evidence>
<dbReference type="AlphaFoldDB" id="R4XCG3"/>
<evidence type="ECO:0000256" key="2">
    <source>
        <dbReference type="ARBA" id="ARBA00022664"/>
    </source>
</evidence>
<dbReference type="InterPro" id="IPR001650">
    <property type="entry name" value="Helicase_C-like"/>
</dbReference>
<dbReference type="InterPro" id="IPR014014">
    <property type="entry name" value="RNA_helicase_DEAD_Q_motif"/>
</dbReference>
<keyword evidence="5 12" id="KW-0347">Helicase</keyword>
<name>R4XCG3_TAPDE</name>
<dbReference type="PROSITE" id="PS51195">
    <property type="entry name" value="Q_MOTIF"/>
    <property type="match status" value="1"/>
</dbReference>
<dbReference type="GO" id="GO:0008380">
    <property type="term" value="P:RNA splicing"/>
    <property type="evidence" value="ECO:0007669"/>
    <property type="project" value="UniProtKB-KW"/>
</dbReference>
<feature type="compositionally biased region" description="Basic and acidic residues" evidence="13">
    <location>
        <begin position="85"/>
        <end position="94"/>
    </location>
</feature>
<dbReference type="Proteomes" id="UP000013776">
    <property type="component" value="Unassembled WGS sequence"/>
</dbReference>
<dbReference type="Gene3D" id="3.40.50.300">
    <property type="entry name" value="P-loop containing nucleotide triphosphate hydrolases"/>
    <property type="match status" value="2"/>
</dbReference>
<dbReference type="InterPro" id="IPR011545">
    <property type="entry name" value="DEAD/DEAH_box_helicase_dom"/>
</dbReference>
<dbReference type="GO" id="GO:0006397">
    <property type="term" value="P:mRNA processing"/>
    <property type="evidence" value="ECO:0007669"/>
    <property type="project" value="UniProtKB-KW"/>
</dbReference>
<dbReference type="eggNOG" id="KOG0333">
    <property type="taxonomic scope" value="Eukaryota"/>
</dbReference>
<dbReference type="Pfam" id="PF00270">
    <property type="entry name" value="DEAD"/>
    <property type="match status" value="1"/>
</dbReference>
<dbReference type="PANTHER" id="PTHR47958">
    <property type="entry name" value="ATP-DEPENDENT RNA HELICASE DBP3"/>
    <property type="match status" value="1"/>
</dbReference>
<evidence type="ECO:0000259" key="16">
    <source>
        <dbReference type="PROSITE" id="PS51195"/>
    </source>
</evidence>
<dbReference type="EMBL" id="CAHR02000154">
    <property type="protein sequence ID" value="CCG83511.1"/>
    <property type="molecule type" value="Genomic_DNA"/>
</dbReference>
<comment type="caution">
    <text evidence="17">The sequence shown here is derived from an EMBL/GenBank/DDBJ whole genome shotgun (WGS) entry which is preliminary data.</text>
</comment>
<feature type="domain" description="DEAD-box RNA helicase Q" evidence="16">
    <location>
        <begin position="213"/>
        <end position="241"/>
    </location>
</feature>
<accession>R4XCG3</accession>
<evidence type="ECO:0000313" key="17">
    <source>
        <dbReference type="EMBL" id="CCG83511.1"/>
    </source>
</evidence>
<feature type="region of interest" description="Disordered" evidence="13">
    <location>
        <begin position="49"/>
        <end position="94"/>
    </location>
</feature>
<dbReference type="GO" id="GO:0003724">
    <property type="term" value="F:RNA helicase activity"/>
    <property type="evidence" value="ECO:0007669"/>
    <property type="project" value="UniProtKB-EC"/>
</dbReference>
<keyword evidence="7" id="KW-0508">mRNA splicing</keyword>
<dbReference type="InterPro" id="IPR027417">
    <property type="entry name" value="P-loop_NTPase"/>
</dbReference>
<dbReference type="OrthoDB" id="196131at2759"/>
<dbReference type="PROSITE" id="PS51194">
    <property type="entry name" value="HELICASE_CTER"/>
    <property type="match status" value="1"/>
</dbReference>
<evidence type="ECO:0000256" key="3">
    <source>
        <dbReference type="ARBA" id="ARBA00022741"/>
    </source>
</evidence>
<evidence type="ECO:0000256" key="4">
    <source>
        <dbReference type="ARBA" id="ARBA00022801"/>
    </source>
</evidence>
<comment type="catalytic activity">
    <reaction evidence="10">
        <text>ATP + H2O = ADP + phosphate + H(+)</text>
        <dbReference type="Rhea" id="RHEA:13065"/>
        <dbReference type="ChEBI" id="CHEBI:15377"/>
        <dbReference type="ChEBI" id="CHEBI:15378"/>
        <dbReference type="ChEBI" id="CHEBI:30616"/>
        <dbReference type="ChEBI" id="CHEBI:43474"/>
        <dbReference type="ChEBI" id="CHEBI:456216"/>
        <dbReference type="EC" id="3.6.4.13"/>
    </reaction>
</comment>
<evidence type="ECO:0000256" key="5">
    <source>
        <dbReference type="ARBA" id="ARBA00022806"/>
    </source>
</evidence>
<reference evidence="17 18" key="1">
    <citation type="journal article" date="2013" name="MBio">
        <title>Genome sequencing of the plant pathogen Taphrina deformans, the causal agent of peach leaf curl.</title>
        <authorList>
            <person name="Cisse O.H."/>
            <person name="Almeida J.M.G.C.F."/>
            <person name="Fonseca A."/>
            <person name="Kumar A.A."/>
            <person name="Salojaervi J."/>
            <person name="Overmyer K."/>
            <person name="Hauser P.M."/>
            <person name="Pagni M."/>
        </authorList>
    </citation>
    <scope>NUCLEOTIDE SEQUENCE [LARGE SCALE GENOMIC DNA]</scope>
    <source>
        <strain evidence="18">PYCC 5710 / ATCC 11124 / CBS 356.35 / IMI 108563 / JCM 9778 / NBRC 8474</strain>
    </source>
</reference>
<keyword evidence="3 12" id="KW-0547">Nucleotide-binding</keyword>
<evidence type="ECO:0000256" key="12">
    <source>
        <dbReference type="RuleBase" id="RU000492"/>
    </source>
</evidence>
<dbReference type="VEuPathDB" id="FungiDB:TAPDE_003745"/>
<gene>
    <name evidence="17" type="ORF">TAPDE_003745</name>
</gene>
<feature type="short sequence motif" description="Q motif" evidence="11">
    <location>
        <begin position="213"/>
        <end position="241"/>
    </location>
</feature>
<dbReference type="Pfam" id="PF00271">
    <property type="entry name" value="Helicase_C"/>
    <property type="match status" value="1"/>
</dbReference>
<feature type="domain" description="Helicase C-terminal" evidence="15">
    <location>
        <begin position="450"/>
        <end position="604"/>
    </location>
</feature>
<dbReference type="PROSITE" id="PS00039">
    <property type="entry name" value="DEAD_ATP_HELICASE"/>
    <property type="match status" value="1"/>
</dbReference>
<dbReference type="GO" id="GO:0005524">
    <property type="term" value="F:ATP binding"/>
    <property type="evidence" value="ECO:0007669"/>
    <property type="project" value="UniProtKB-KW"/>
</dbReference>
<keyword evidence="6 12" id="KW-0067">ATP-binding</keyword>
<keyword evidence="4 12" id="KW-0378">Hydrolase</keyword>
<dbReference type="SMART" id="SM00487">
    <property type="entry name" value="DEXDc"/>
    <property type="match status" value="1"/>
</dbReference>
<comment type="similarity">
    <text evidence="8">Belongs to the DEAD box helicase family. DDX23/PRP28 subfamily.</text>
</comment>
<comment type="subunit">
    <text evidence="9">Component of the U5 snRNP complex.</text>
</comment>
<evidence type="ECO:0000313" key="18">
    <source>
        <dbReference type="Proteomes" id="UP000013776"/>
    </source>
</evidence>
<dbReference type="Pfam" id="PF25430">
    <property type="entry name" value="DDX23"/>
    <property type="match status" value="1"/>
</dbReference>
<keyword evidence="18" id="KW-1185">Reference proteome</keyword>
<feature type="region of interest" description="Disordered" evidence="13">
    <location>
        <begin position="126"/>
        <end position="153"/>
    </location>
</feature>
<dbReference type="GO" id="GO:0003676">
    <property type="term" value="F:nucleic acid binding"/>
    <property type="evidence" value="ECO:0007669"/>
    <property type="project" value="InterPro"/>
</dbReference>